<organism evidence="4 5">
    <name type="scientific">Postia placenta MAD-698-R-SB12</name>
    <dbReference type="NCBI Taxonomy" id="670580"/>
    <lineage>
        <taxon>Eukaryota</taxon>
        <taxon>Fungi</taxon>
        <taxon>Dikarya</taxon>
        <taxon>Basidiomycota</taxon>
        <taxon>Agaricomycotina</taxon>
        <taxon>Agaricomycetes</taxon>
        <taxon>Polyporales</taxon>
        <taxon>Adustoporiaceae</taxon>
        <taxon>Rhodonia</taxon>
    </lineage>
</organism>
<dbReference type="STRING" id="670580.A0A1X6NHJ5"/>
<dbReference type="SUPFAM" id="SSF49899">
    <property type="entry name" value="Concanavalin A-like lectins/glucanases"/>
    <property type="match status" value="1"/>
</dbReference>
<dbReference type="GO" id="GO:0004553">
    <property type="term" value="F:hydrolase activity, hydrolyzing O-glycosyl compounds"/>
    <property type="evidence" value="ECO:0007669"/>
    <property type="project" value="InterPro"/>
</dbReference>
<evidence type="ECO:0000259" key="3">
    <source>
        <dbReference type="PROSITE" id="PS51762"/>
    </source>
</evidence>
<dbReference type="GO" id="GO:0009251">
    <property type="term" value="P:glucan catabolic process"/>
    <property type="evidence" value="ECO:0007669"/>
    <property type="project" value="TreeGrafter"/>
</dbReference>
<dbReference type="CDD" id="cd02181">
    <property type="entry name" value="GH16_fungal_Lam16A_glucanase"/>
    <property type="match status" value="1"/>
</dbReference>
<evidence type="ECO:0000256" key="1">
    <source>
        <dbReference type="SAM" id="MobiDB-lite"/>
    </source>
</evidence>
<dbReference type="Pfam" id="PF26113">
    <property type="entry name" value="GH16_XgeA"/>
    <property type="match status" value="1"/>
</dbReference>
<keyword evidence="4" id="KW-0378">Hydrolase</keyword>
<accession>A0A1X6NHJ5</accession>
<evidence type="ECO:0000313" key="4">
    <source>
        <dbReference type="EMBL" id="OSX67916.1"/>
    </source>
</evidence>
<dbReference type="AlphaFoldDB" id="A0A1X6NHJ5"/>
<dbReference type="InterPro" id="IPR000757">
    <property type="entry name" value="Beta-glucanase-like"/>
</dbReference>
<proteinExistence type="predicted"/>
<sequence>MFTSSMRSTSSVFLALSALALEGLAATYNIDTTYIGTDFLNSWTHETLLDPTGGRVTYVDQATALADNLTYANGDTLIMRCDDTTVLSADGPGRNSVRIKSNAQYTTHVTIFDIRHMPQGCATWPAAWETDDTDWPDAGEVDVIEGVNDQTPNTISVHVGSTCSMPSSRDESGTPGSNNCDVNTDGNSGCGVSNPTDNSYGPDFNSAGGGWYAMERTSSVINVWFWTRTNGGVPSDVSSAASSIDTSNWGQPVGYFPNTDCDIGSVFGANNIIFDLTLCGNWAGLSSVYSAAGCPGDCVDYVNNNPSAFSEAYWDVASVIVYT</sequence>
<dbReference type="PANTHER" id="PTHR10963">
    <property type="entry name" value="GLYCOSYL HYDROLASE-RELATED"/>
    <property type="match status" value="1"/>
</dbReference>
<name>A0A1X6NHJ5_9APHY</name>
<dbReference type="RefSeq" id="XP_024344710.1">
    <property type="nucleotide sequence ID" value="XM_024482530.1"/>
</dbReference>
<feature type="domain" description="GH16" evidence="3">
    <location>
        <begin position="26"/>
        <end position="291"/>
    </location>
</feature>
<reference evidence="4 5" key="1">
    <citation type="submission" date="2017-04" db="EMBL/GenBank/DDBJ databases">
        <title>Genome Sequence of the Model Brown-Rot Fungus Postia placenta SB12.</title>
        <authorList>
            <consortium name="DOE Joint Genome Institute"/>
            <person name="Gaskell J."/>
            <person name="Kersten P."/>
            <person name="Larrondo L.F."/>
            <person name="Canessa P."/>
            <person name="Martinez D."/>
            <person name="Hibbett D."/>
            <person name="Schmoll M."/>
            <person name="Kubicek C.P."/>
            <person name="Martinez A.T."/>
            <person name="Yadav J."/>
            <person name="Master E."/>
            <person name="Magnuson J.K."/>
            <person name="James T."/>
            <person name="Yaver D."/>
            <person name="Berka R."/>
            <person name="Labutti K."/>
            <person name="Lipzen A."/>
            <person name="Aerts A."/>
            <person name="Barry K."/>
            <person name="Henrissat B."/>
            <person name="Blanchette R."/>
            <person name="Grigoriev I."/>
            <person name="Cullen D."/>
        </authorList>
    </citation>
    <scope>NUCLEOTIDE SEQUENCE [LARGE SCALE GENOMIC DNA]</scope>
    <source>
        <strain evidence="4 5">MAD-698-R-SB12</strain>
    </source>
</reference>
<dbReference type="EMBL" id="KZ110591">
    <property type="protein sequence ID" value="OSX67916.1"/>
    <property type="molecule type" value="Genomic_DNA"/>
</dbReference>
<keyword evidence="5" id="KW-1185">Reference proteome</keyword>
<dbReference type="OrthoDB" id="192832at2759"/>
<feature type="signal peptide" evidence="2">
    <location>
        <begin position="1"/>
        <end position="25"/>
    </location>
</feature>
<dbReference type="GeneID" id="36327479"/>
<dbReference type="InterPro" id="IPR050546">
    <property type="entry name" value="Glycosyl_Hydrlase_16"/>
</dbReference>
<dbReference type="Gene3D" id="2.60.120.200">
    <property type="match status" value="1"/>
</dbReference>
<feature type="chain" id="PRO_5010861615" evidence="2">
    <location>
        <begin position="26"/>
        <end position="323"/>
    </location>
</feature>
<gene>
    <name evidence="4" type="ORF">POSPLADRAFT_1072615</name>
</gene>
<evidence type="ECO:0000256" key="2">
    <source>
        <dbReference type="SAM" id="SignalP"/>
    </source>
</evidence>
<protein>
    <submittedName>
        <fullName evidence="4">Glycoside hydrolase family 16 protein</fullName>
    </submittedName>
</protein>
<feature type="region of interest" description="Disordered" evidence="1">
    <location>
        <begin position="160"/>
        <end position="181"/>
    </location>
</feature>
<dbReference type="InterPro" id="IPR013320">
    <property type="entry name" value="ConA-like_dom_sf"/>
</dbReference>
<evidence type="ECO:0000313" key="5">
    <source>
        <dbReference type="Proteomes" id="UP000194127"/>
    </source>
</evidence>
<dbReference type="PROSITE" id="PS51762">
    <property type="entry name" value="GH16_2"/>
    <property type="match status" value="1"/>
</dbReference>
<dbReference type="Proteomes" id="UP000194127">
    <property type="component" value="Unassembled WGS sequence"/>
</dbReference>
<dbReference type="PANTHER" id="PTHR10963:SF24">
    <property type="entry name" value="GLYCOSIDASE C21B10.07-RELATED"/>
    <property type="match status" value="1"/>
</dbReference>
<keyword evidence="2" id="KW-0732">Signal</keyword>